<dbReference type="PANTHER" id="PTHR43808">
    <property type="entry name" value="ACETYLORNITHINE DEACETYLASE"/>
    <property type="match status" value="1"/>
</dbReference>
<dbReference type="eggNOG" id="COG0624">
    <property type="taxonomic scope" value="Bacteria"/>
</dbReference>
<dbReference type="STRING" id="504832.OCA5_c07620"/>
<dbReference type="Proteomes" id="UP000007730">
    <property type="component" value="Chromosome"/>
</dbReference>
<dbReference type="AlphaFoldDB" id="B6JJ65"/>
<dbReference type="InterPro" id="IPR011650">
    <property type="entry name" value="Peptidase_M20_dimer"/>
</dbReference>
<evidence type="ECO:0000256" key="2">
    <source>
        <dbReference type="ARBA" id="ARBA00022801"/>
    </source>
</evidence>
<dbReference type="Pfam" id="PF01546">
    <property type="entry name" value="Peptidase_M20"/>
    <property type="match status" value="1"/>
</dbReference>
<name>B6JJ65_AFIC5</name>
<dbReference type="HOGENOM" id="CLU_021802_2_2_5"/>
<organism evidence="4 5">
    <name type="scientific">Afipia carboxidovorans (strain ATCC 49405 / DSM 1227 / KCTC 32145 / OM5)</name>
    <name type="common">Oligotropha carboxidovorans</name>
    <dbReference type="NCBI Taxonomy" id="504832"/>
    <lineage>
        <taxon>Bacteria</taxon>
        <taxon>Pseudomonadati</taxon>
        <taxon>Pseudomonadota</taxon>
        <taxon>Alphaproteobacteria</taxon>
        <taxon>Hyphomicrobiales</taxon>
        <taxon>Nitrobacteraceae</taxon>
        <taxon>Afipia</taxon>
    </lineage>
</organism>
<dbReference type="KEGG" id="ocg:OCA5_c07620"/>
<dbReference type="OrthoDB" id="9809784at2"/>
<dbReference type="InterPro" id="IPR036264">
    <property type="entry name" value="Bact_exopeptidase_dim_dom"/>
</dbReference>
<dbReference type="Gene3D" id="3.40.630.10">
    <property type="entry name" value="Zn peptidases"/>
    <property type="match status" value="2"/>
</dbReference>
<keyword evidence="5" id="KW-1185">Reference proteome</keyword>
<gene>
    <name evidence="4" type="ordered locus">OCA5_c07620</name>
</gene>
<dbReference type="PATRIC" id="fig|504832.7.peg.808"/>
<sequence length="406" mass="43087">MAMTEEQTFLDKIDAEISAERDNLIAFCGRLVREPSESPPGETLGVSKVVQAYLGEHGVASEVVACDPNAPNLVAHLGEGAGRHIVYNAHMDTMRPGDESCWSVPILELTRKDGRLYGLGMGNMKGGLAAMCLATAVLARHRKELPGRLTMTAVCDEVMFGDRGAVHLLAARPDVHGDYMISGEGPGFMNMAPAEKGLLWLDVETTGDGGHSSRAMNGETAVGKLVALLTKADALNDVYAEIPAEINGVTGGPENTGLRLSFSAGVVRADGVRSLIATSARAEIDVRLPPGITGKEIEQRVRALGSTDGISVRAVKGWDASWTSLSNPVVTEMMAAATTVRGARPDMVVRLPGSDARRWRDLGVPSVCYGPQPTLSAGVDDYAEEQAVLDCARVYARAALRLMKHG</sequence>
<evidence type="ECO:0000313" key="5">
    <source>
        <dbReference type="Proteomes" id="UP000007730"/>
    </source>
</evidence>
<dbReference type="SUPFAM" id="SSF53187">
    <property type="entry name" value="Zn-dependent exopeptidases"/>
    <property type="match status" value="1"/>
</dbReference>
<dbReference type="InterPro" id="IPR002933">
    <property type="entry name" value="Peptidase_M20"/>
</dbReference>
<evidence type="ECO:0000313" key="4">
    <source>
        <dbReference type="EMBL" id="AEI05485.1"/>
    </source>
</evidence>
<proteinExistence type="predicted"/>
<dbReference type="KEGG" id="oca:OCAR_7356"/>
<protein>
    <submittedName>
        <fullName evidence="4">Peptidase M20 family protein</fullName>
    </submittedName>
</protein>
<dbReference type="GO" id="GO:0046872">
    <property type="term" value="F:metal ion binding"/>
    <property type="evidence" value="ECO:0007669"/>
    <property type="project" value="UniProtKB-KW"/>
</dbReference>
<evidence type="ECO:0000256" key="1">
    <source>
        <dbReference type="ARBA" id="ARBA00022723"/>
    </source>
</evidence>
<accession>B6JJ65</accession>
<keyword evidence="1" id="KW-0479">Metal-binding</keyword>
<reference evidence="4 5" key="1">
    <citation type="journal article" date="2011" name="J. Bacteriol.">
        <title>Complete genome sequences of the chemolithoautotrophic Oligotropha carboxidovorans strains OM4 and OM5.</title>
        <authorList>
            <person name="Volland S."/>
            <person name="Rachinger M."/>
            <person name="Strittmatter A."/>
            <person name="Daniel R."/>
            <person name="Gottschalk G."/>
            <person name="Meyer O."/>
        </authorList>
    </citation>
    <scope>NUCLEOTIDE SEQUENCE [LARGE SCALE GENOMIC DNA]</scope>
    <source>
        <strain evidence="5">ATCC 49405 / DSM 1227 / KCTC 32145 / OM5</strain>
    </source>
</reference>
<dbReference type="EMBL" id="CP002826">
    <property type="protein sequence ID" value="AEI05485.1"/>
    <property type="molecule type" value="Genomic_DNA"/>
</dbReference>
<dbReference type="PANTHER" id="PTHR43808:SF32">
    <property type="entry name" value="ARGE_DAPE-RELATED DEACYLASE"/>
    <property type="match status" value="1"/>
</dbReference>
<feature type="domain" description="Peptidase M20 dimerisation" evidence="3">
    <location>
        <begin position="194"/>
        <end position="304"/>
    </location>
</feature>
<dbReference type="SUPFAM" id="SSF55031">
    <property type="entry name" value="Bacterial exopeptidase dimerisation domain"/>
    <property type="match status" value="1"/>
</dbReference>
<keyword evidence="2" id="KW-0378">Hydrolase</keyword>
<dbReference type="GO" id="GO:0016787">
    <property type="term" value="F:hydrolase activity"/>
    <property type="evidence" value="ECO:0007669"/>
    <property type="project" value="UniProtKB-KW"/>
</dbReference>
<dbReference type="Pfam" id="PF07687">
    <property type="entry name" value="M20_dimer"/>
    <property type="match status" value="1"/>
</dbReference>
<evidence type="ECO:0000259" key="3">
    <source>
        <dbReference type="Pfam" id="PF07687"/>
    </source>
</evidence>
<dbReference type="InterPro" id="IPR050072">
    <property type="entry name" value="Peptidase_M20A"/>
</dbReference>